<gene>
    <name evidence="1" type="ORF">F7O44_19190</name>
</gene>
<dbReference type="AlphaFoldDB" id="A0A7K3M9W5"/>
<keyword evidence="2" id="KW-1185">Reference proteome</keyword>
<organism evidence="1 2">
    <name type="scientific">Phytoactinopolyspora mesophila</name>
    <dbReference type="NCBI Taxonomy" id="2650750"/>
    <lineage>
        <taxon>Bacteria</taxon>
        <taxon>Bacillati</taxon>
        <taxon>Actinomycetota</taxon>
        <taxon>Actinomycetes</taxon>
        <taxon>Jiangellales</taxon>
        <taxon>Jiangellaceae</taxon>
        <taxon>Phytoactinopolyspora</taxon>
    </lineage>
</organism>
<comment type="caution">
    <text evidence="1">The sequence shown here is derived from an EMBL/GenBank/DDBJ whole genome shotgun (WGS) entry which is preliminary data.</text>
</comment>
<dbReference type="RefSeq" id="WP_162451915.1">
    <property type="nucleotide sequence ID" value="NZ_WLZY01000007.1"/>
</dbReference>
<dbReference type="Proteomes" id="UP000460435">
    <property type="component" value="Unassembled WGS sequence"/>
</dbReference>
<sequence length="51" mass="5704">MSQRAAESLFLNPYRVDEPCLRADEPGDWLCARESRDLLTGMGNALGLSYD</sequence>
<accession>A0A7K3M9W5</accession>
<evidence type="ECO:0000313" key="1">
    <source>
        <dbReference type="EMBL" id="NDL59198.1"/>
    </source>
</evidence>
<proteinExistence type="predicted"/>
<reference evidence="1 2" key="1">
    <citation type="submission" date="2019-11" db="EMBL/GenBank/DDBJ databases">
        <authorList>
            <person name="Li X.-J."/>
            <person name="Feng X.-M."/>
        </authorList>
    </citation>
    <scope>NUCLEOTIDE SEQUENCE [LARGE SCALE GENOMIC DNA]</scope>
    <source>
        <strain evidence="1 2">XMNu-373</strain>
    </source>
</reference>
<dbReference type="EMBL" id="WLZY01000007">
    <property type="protein sequence ID" value="NDL59198.1"/>
    <property type="molecule type" value="Genomic_DNA"/>
</dbReference>
<protein>
    <submittedName>
        <fullName evidence="1">Uncharacterized protein</fullName>
    </submittedName>
</protein>
<evidence type="ECO:0000313" key="2">
    <source>
        <dbReference type="Proteomes" id="UP000460435"/>
    </source>
</evidence>
<name>A0A7K3M9W5_9ACTN</name>